<sequence length="133" mass="13994">MILEKDLIFCEGQALSGGDGASADVIDLVKGGDAIGDEMYFVGLCTVAGAGGTSAVFSLETSDVSDFSAKTVLYRSGEILLAALTAGRKLFAVRVPRGCKRYLRGYIDVTGTFTAGKVDLFLVTGDHHSYEDV</sequence>
<organism evidence="1 2">
    <name type="scientific">Cloacibacillus porcorum</name>
    <dbReference type="NCBI Taxonomy" id="1197717"/>
    <lineage>
        <taxon>Bacteria</taxon>
        <taxon>Thermotogati</taxon>
        <taxon>Synergistota</taxon>
        <taxon>Synergistia</taxon>
        <taxon>Synergistales</taxon>
        <taxon>Synergistaceae</taxon>
        <taxon>Cloacibacillus</taxon>
    </lineage>
</organism>
<evidence type="ECO:0000313" key="2">
    <source>
        <dbReference type="Proteomes" id="UP000093044"/>
    </source>
</evidence>
<dbReference type="STRING" id="1197717.BED41_03405"/>
<protein>
    <submittedName>
        <fullName evidence="1">Uncharacterized protein</fullName>
    </submittedName>
</protein>
<accession>A0A1B2I2M0</accession>
<evidence type="ECO:0000313" key="1">
    <source>
        <dbReference type="EMBL" id="ANZ44218.1"/>
    </source>
</evidence>
<dbReference type="Proteomes" id="UP000093044">
    <property type="component" value="Chromosome"/>
</dbReference>
<dbReference type="Gene3D" id="2.60.120.1110">
    <property type="match status" value="1"/>
</dbReference>
<dbReference type="OrthoDB" id="5465at2"/>
<dbReference type="KEGG" id="cpor:BED41_03405"/>
<gene>
    <name evidence="1" type="ORF">BED41_03405</name>
</gene>
<dbReference type="EMBL" id="CP016757">
    <property type="protein sequence ID" value="ANZ44218.1"/>
    <property type="molecule type" value="Genomic_DNA"/>
</dbReference>
<keyword evidence="2" id="KW-1185">Reference proteome</keyword>
<dbReference type="Pfam" id="PF21190">
    <property type="entry name" value="Bbp16"/>
    <property type="match status" value="1"/>
</dbReference>
<name>A0A1B2I2M0_9BACT</name>
<dbReference type="GeneID" id="83056899"/>
<proteinExistence type="predicted"/>
<dbReference type="InterPro" id="IPR048922">
    <property type="entry name" value="Bbp16"/>
</dbReference>
<dbReference type="RefSeq" id="WP_066743130.1">
    <property type="nucleotide sequence ID" value="NZ_CP016757.1"/>
</dbReference>
<dbReference type="AlphaFoldDB" id="A0A1B2I2M0"/>
<reference evidence="1" key="1">
    <citation type="submission" date="2016-08" db="EMBL/GenBank/DDBJ databases">
        <title>Complete genome of Cloacibacillus porcorum.</title>
        <authorList>
            <person name="Looft T."/>
            <person name="Bayles D.O."/>
            <person name="Alt D.P."/>
        </authorList>
    </citation>
    <scope>NUCLEOTIDE SEQUENCE [LARGE SCALE GENOMIC DNA]</scope>
    <source>
        <strain evidence="1">CL-84</strain>
    </source>
</reference>